<reference evidence="4" key="1">
    <citation type="journal article" date="2018" name="Nat. Microbiol.">
        <title>Leveraging single-cell genomics to expand the fungal tree of life.</title>
        <authorList>
            <person name="Ahrendt S.R."/>
            <person name="Quandt C.A."/>
            <person name="Ciobanu D."/>
            <person name="Clum A."/>
            <person name="Salamov A."/>
            <person name="Andreopoulos B."/>
            <person name="Cheng J.F."/>
            <person name="Woyke T."/>
            <person name="Pelin A."/>
            <person name="Henrissat B."/>
            <person name="Reynolds N.K."/>
            <person name="Benny G.L."/>
            <person name="Smith M.E."/>
            <person name="James T.Y."/>
            <person name="Grigoriev I.V."/>
        </authorList>
    </citation>
    <scope>NUCLEOTIDE SEQUENCE [LARGE SCALE GENOMIC DNA]</scope>
</reference>
<dbReference type="EMBL" id="KZ996183">
    <property type="protein sequence ID" value="RKO89283.1"/>
    <property type="molecule type" value="Genomic_DNA"/>
</dbReference>
<gene>
    <name evidence="3" type="ORF">BDK51DRAFT_26637</name>
</gene>
<organism evidence="3 4">
    <name type="scientific">Blyttiomyces helicus</name>
    <dbReference type="NCBI Taxonomy" id="388810"/>
    <lineage>
        <taxon>Eukaryota</taxon>
        <taxon>Fungi</taxon>
        <taxon>Fungi incertae sedis</taxon>
        <taxon>Chytridiomycota</taxon>
        <taxon>Chytridiomycota incertae sedis</taxon>
        <taxon>Chytridiomycetes</taxon>
        <taxon>Chytridiomycetes incertae sedis</taxon>
        <taxon>Blyttiomyces</taxon>
    </lineage>
</organism>
<accession>A0A4P9WCF5</accession>
<feature type="compositionally biased region" description="Polar residues" evidence="1">
    <location>
        <begin position="394"/>
        <end position="405"/>
    </location>
</feature>
<feature type="domain" description="Nucleolus and neural progenitor protein-like N-terminal" evidence="2">
    <location>
        <begin position="38"/>
        <end position="146"/>
    </location>
</feature>
<protein>
    <recommendedName>
        <fullName evidence="2">Nucleolus and neural progenitor protein-like N-terminal domain-containing protein</fullName>
    </recommendedName>
</protein>
<dbReference type="Pfam" id="PF14780">
    <property type="entry name" value="NEPRO_N"/>
    <property type="match status" value="1"/>
</dbReference>
<feature type="compositionally biased region" description="Basic and acidic residues" evidence="1">
    <location>
        <begin position="352"/>
        <end position="363"/>
    </location>
</feature>
<feature type="compositionally biased region" description="Pro residues" evidence="1">
    <location>
        <begin position="266"/>
        <end position="278"/>
    </location>
</feature>
<feature type="compositionally biased region" description="Pro residues" evidence="1">
    <location>
        <begin position="1"/>
        <end position="22"/>
    </location>
</feature>
<dbReference type="GO" id="GO:0005681">
    <property type="term" value="C:spliceosomal complex"/>
    <property type="evidence" value="ECO:0007669"/>
    <property type="project" value="TreeGrafter"/>
</dbReference>
<dbReference type="InterPro" id="IPR027951">
    <property type="entry name" value="Nepro_N"/>
</dbReference>
<feature type="compositionally biased region" description="Low complexity" evidence="1">
    <location>
        <begin position="414"/>
        <end position="440"/>
    </location>
</feature>
<dbReference type="AlphaFoldDB" id="A0A4P9WCF5"/>
<keyword evidence="4" id="KW-1185">Reference proteome</keyword>
<name>A0A4P9WCF5_9FUNG</name>
<evidence type="ECO:0000256" key="1">
    <source>
        <dbReference type="SAM" id="MobiDB-lite"/>
    </source>
</evidence>
<dbReference type="PANTHER" id="PTHR13361:SF1">
    <property type="entry name" value="WW DOMAIN-BINDING PROTEIN 11"/>
    <property type="match status" value="1"/>
</dbReference>
<proteinExistence type="predicted"/>
<evidence type="ECO:0000259" key="2">
    <source>
        <dbReference type="Pfam" id="PF14780"/>
    </source>
</evidence>
<dbReference type="PANTHER" id="PTHR13361">
    <property type="entry name" value="WW DOMAIN-BINDING PROTEIN 11"/>
    <property type="match status" value="1"/>
</dbReference>
<feature type="region of interest" description="Disordered" evidence="1">
    <location>
        <begin position="212"/>
        <end position="233"/>
    </location>
</feature>
<sequence>MPSPLPPHNTRLLPPPPPPPAIPRAQIPSPPARSDADLARQLNSHRREFARKEFWTEAATIDRLRYKNHSQHRGSMHFGKIMEVRRLLGRLRELALEGVMDGILDVMHPNRNKRTQGRWEFLPARPAMNHALVRLVGGRLLVDKVRSKKLTSRRMAVEMEECYSLIWDWALGLPDIESERADYAAGLRSSIKDLLIHEGAIVELAIPAQTLDHVEESDTDDEERPARRHVSDSSFELDATISSISDSFWSVAASEANAEVDGPIPDFAPEPEPAPAAPSEPDQLVSAPEPVVAALDRKRAPNERSTAPSKKKQKRAPSAPPPPAHDAIDTIFGGSVSPPAPPPEPVLVPEVRLPDPTRARAVEPRPTPSLKKMPAKLVAADSTSSVPKLGSSVMGKTSRTSSALMTSRKVALNSKPSKLPIPSSKASAPSTLPKSWSLTPSTPPPPEQRPMAAKGIKRKIEATASSSKIGVGPRKLKAKKVAVASTGEIDDIFGGL</sequence>
<dbReference type="OrthoDB" id="114080at2759"/>
<feature type="region of interest" description="Disordered" evidence="1">
    <location>
        <begin position="1"/>
        <end position="35"/>
    </location>
</feature>
<feature type="region of interest" description="Disordered" evidence="1">
    <location>
        <begin position="260"/>
        <end position="474"/>
    </location>
</feature>
<dbReference type="Proteomes" id="UP000269721">
    <property type="component" value="Unassembled WGS sequence"/>
</dbReference>
<evidence type="ECO:0000313" key="4">
    <source>
        <dbReference type="Proteomes" id="UP000269721"/>
    </source>
</evidence>
<evidence type="ECO:0000313" key="3">
    <source>
        <dbReference type="EMBL" id="RKO89283.1"/>
    </source>
</evidence>